<organism evidence="6">
    <name type="scientific">uncultured Solirubrobacterales bacterium</name>
    <dbReference type="NCBI Taxonomy" id="768556"/>
    <lineage>
        <taxon>Bacteria</taxon>
        <taxon>Bacillati</taxon>
        <taxon>Actinomycetota</taxon>
        <taxon>Thermoleophilia</taxon>
        <taxon>Solirubrobacterales</taxon>
        <taxon>environmental samples</taxon>
    </lineage>
</organism>
<keyword evidence="2 3" id="KW-0238">DNA-binding</keyword>
<dbReference type="SUPFAM" id="SSF46689">
    <property type="entry name" value="Homeodomain-like"/>
    <property type="match status" value="1"/>
</dbReference>
<dbReference type="GO" id="GO:0016791">
    <property type="term" value="F:phosphatase activity"/>
    <property type="evidence" value="ECO:0007669"/>
    <property type="project" value="TreeGrafter"/>
</dbReference>
<name>A0A6J4RQI0_9ACTN</name>
<dbReference type="InterPro" id="IPR001647">
    <property type="entry name" value="HTH_TetR"/>
</dbReference>
<evidence type="ECO:0000259" key="5">
    <source>
        <dbReference type="PROSITE" id="PS50977"/>
    </source>
</evidence>
<dbReference type="Gene3D" id="3.60.40.10">
    <property type="entry name" value="PPM-type phosphatase domain"/>
    <property type="match status" value="1"/>
</dbReference>
<proteinExistence type="predicted"/>
<dbReference type="EMBL" id="CADCVV010000002">
    <property type="protein sequence ID" value="CAA9479102.1"/>
    <property type="molecule type" value="Genomic_DNA"/>
</dbReference>
<feature type="DNA-binding region" description="H-T-H motif" evidence="3">
    <location>
        <begin position="46"/>
        <end position="65"/>
    </location>
</feature>
<dbReference type="Pfam" id="PF07228">
    <property type="entry name" value="SpoIIE"/>
    <property type="match status" value="1"/>
</dbReference>
<evidence type="ECO:0000256" key="4">
    <source>
        <dbReference type="SAM" id="MobiDB-lite"/>
    </source>
</evidence>
<dbReference type="PROSITE" id="PS50977">
    <property type="entry name" value="HTH_TETR_2"/>
    <property type="match status" value="1"/>
</dbReference>
<dbReference type="InterPro" id="IPR036457">
    <property type="entry name" value="PPM-type-like_dom_sf"/>
</dbReference>
<sequence>MSAGERASRDAEEGRGQARRRADARRNRELILDAAVSLYAREPRTSMRAVADAAGVGRSTLFRHFPSREDLEGAIERRKAEAVTEDPSTLPSQPRAGGLVIAAPAGASDLTGAELGDLQPPGELGREAPIVVDATHVLNEVPPHLVAEQLVTEARRMAGVAVALYVVDIDGSRLRRLAGSEDFPPELEGPLAVGPEIAPDAIPELNARFESMLPGCAPVPMWLRGRAIGVLVAIRAPREPLAEIARQGTAALELAGMYTDVFEIARRRRETSPAAEIQLNLLPPRNARVAGGEFAGSLLPSYDVGGDWFDFMENRDGAWLAIADAAGKGPEAAALGSVLLGALRAARRSGAGLEQAVRDMDRVVHEVGDADFFATGIVAHWHAPTGILRWVTCAHPPALVAAPDGALEELATGLHPAFGRAGRRQKYRAEERSLKGGERLVLYTDGISERRTATGGLFGLDGIQRAIEGAGPSAAATTRAIQRAVTDASPLPLEDDAAVVVLAIT</sequence>
<dbReference type="Gene3D" id="1.10.357.10">
    <property type="entry name" value="Tetracycline Repressor, domain 2"/>
    <property type="match status" value="1"/>
</dbReference>
<evidence type="ECO:0000256" key="3">
    <source>
        <dbReference type="PROSITE-ProRule" id="PRU00335"/>
    </source>
</evidence>
<protein>
    <submittedName>
        <fullName evidence="6">Transcriptional regulator, AcrR family</fullName>
    </submittedName>
</protein>
<dbReference type="AlphaFoldDB" id="A0A6J4RQI0"/>
<evidence type="ECO:0000256" key="1">
    <source>
        <dbReference type="ARBA" id="ARBA00022801"/>
    </source>
</evidence>
<dbReference type="InterPro" id="IPR009057">
    <property type="entry name" value="Homeodomain-like_sf"/>
</dbReference>
<reference evidence="6" key="1">
    <citation type="submission" date="2020-02" db="EMBL/GenBank/DDBJ databases">
        <authorList>
            <person name="Meier V. D."/>
        </authorList>
    </citation>
    <scope>NUCLEOTIDE SEQUENCE</scope>
    <source>
        <strain evidence="6">AVDCRST_MAG17</strain>
    </source>
</reference>
<dbReference type="SMART" id="SM00331">
    <property type="entry name" value="PP2C_SIG"/>
    <property type="match status" value="1"/>
</dbReference>
<feature type="domain" description="HTH tetR-type" evidence="5">
    <location>
        <begin position="25"/>
        <end position="83"/>
    </location>
</feature>
<accession>A0A6J4RQI0</accession>
<keyword evidence="1" id="KW-0378">Hydrolase</keyword>
<feature type="region of interest" description="Disordered" evidence="4">
    <location>
        <begin position="1"/>
        <end position="26"/>
    </location>
</feature>
<dbReference type="InterPro" id="IPR052016">
    <property type="entry name" value="Bact_Sigma-Reg"/>
</dbReference>
<evidence type="ECO:0000256" key="2">
    <source>
        <dbReference type="ARBA" id="ARBA00023125"/>
    </source>
</evidence>
<dbReference type="GO" id="GO:0003677">
    <property type="term" value="F:DNA binding"/>
    <property type="evidence" value="ECO:0007669"/>
    <property type="project" value="UniProtKB-UniRule"/>
</dbReference>
<dbReference type="SUPFAM" id="SSF81606">
    <property type="entry name" value="PP2C-like"/>
    <property type="match status" value="1"/>
</dbReference>
<dbReference type="PANTHER" id="PTHR43156:SF2">
    <property type="entry name" value="STAGE II SPORULATION PROTEIN E"/>
    <property type="match status" value="1"/>
</dbReference>
<dbReference type="PANTHER" id="PTHR43156">
    <property type="entry name" value="STAGE II SPORULATION PROTEIN E-RELATED"/>
    <property type="match status" value="1"/>
</dbReference>
<dbReference type="InterPro" id="IPR001932">
    <property type="entry name" value="PPM-type_phosphatase-like_dom"/>
</dbReference>
<evidence type="ECO:0000313" key="6">
    <source>
        <dbReference type="EMBL" id="CAA9479102.1"/>
    </source>
</evidence>
<dbReference type="Pfam" id="PF00440">
    <property type="entry name" value="TetR_N"/>
    <property type="match status" value="1"/>
</dbReference>
<gene>
    <name evidence="6" type="ORF">AVDCRST_MAG17-42</name>
</gene>